<dbReference type="STRING" id="1798396.A2973_00490"/>
<dbReference type="Pfam" id="PF13196">
    <property type="entry name" value="DUF4012"/>
    <property type="match status" value="1"/>
</dbReference>
<proteinExistence type="predicted"/>
<comment type="caution">
    <text evidence="2">The sequence shown here is derived from an EMBL/GenBank/DDBJ whole genome shotgun (WGS) entry which is preliminary data.</text>
</comment>
<dbReference type="EMBL" id="MFJZ01000058">
    <property type="protein sequence ID" value="OGG29067.1"/>
    <property type="molecule type" value="Genomic_DNA"/>
</dbReference>
<dbReference type="Proteomes" id="UP000176409">
    <property type="component" value="Unassembled WGS sequence"/>
</dbReference>
<evidence type="ECO:0008006" key="4">
    <source>
        <dbReference type="Google" id="ProtNLM"/>
    </source>
</evidence>
<name>A0A1F6AXL9_9BACT</name>
<evidence type="ECO:0000313" key="2">
    <source>
        <dbReference type="EMBL" id="OGG29067.1"/>
    </source>
</evidence>
<evidence type="ECO:0000256" key="1">
    <source>
        <dbReference type="SAM" id="Phobius"/>
    </source>
</evidence>
<accession>A0A1F6AXL9</accession>
<gene>
    <name evidence="2" type="ORF">A2973_00490</name>
</gene>
<protein>
    <recommendedName>
        <fullName evidence="4">DUF4012 domain-containing protein</fullName>
    </recommendedName>
</protein>
<keyword evidence="1" id="KW-0812">Transmembrane</keyword>
<keyword evidence="1" id="KW-1133">Transmembrane helix</keyword>
<dbReference type="InterPro" id="IPR025101">
    <property type="entry name" value="DUF4012"/>
</dbReference>
<evidence type="ECO:0000313" key="3">
    <source>
        <dbReference type="Proteomes" id="UP000176409"/>
    </source>
</evidence>
<dbReference type="AlphaFoldDB" id="A0A1F6AXL9"/>
<sequence length="659" mass="72822">MADGLKKIDLTVEDPPQKEIAVKKPRKFYWSVIGVPLAVLLLVAVVVGILLLPFGGIVQSAKTVMGSGRELGTAAKNQDLEKAKTALSQTRNDLTKLRDEYGKVLYLKYVPFLGAYIRDGEHLVNAGFGALEATQKAIEALEPNADLLGLKGTSTFVAGSADDRIQTAVKTMTALTPKINDMAIAVDRVRSEVDAIDPDRYPKSIGKTLVRERIESAKDVVDNAANLFVNAQPLLINLPKLLGDPKEKRYLVLFQNDKELRATGGFITAYAQFRFVRGKAILEKADDIYALDASRKKTTPAPREILTFHKGVYNFNIRDSNLSPDFKESMRTFESLYESASGAEPIDGIWAVDTHVLVEALRILGSMNVYGREFSADIDKRCDCPKAVYELEDYSTRPVGYVREARKDIIGVLLQSILQKALGVSPSQYWGRLFQMVIAEINEKHVIAYFHDPDAQKAAESFNLAGRIMTASETATLLTYQEGQGWDYLHVNNSNMAGAKANMFVNSKVTKDVTVGGDGVLTTKLTIEYKNPYPGSDCGLESGGLCLNAPLRNWVRVYVPVQSTLVESKGVASPKDGKPVSMDTYESLGKTVFEGFMIVNPLGTARLDLTYTSKISSSDRKYRLLIQKQPGTDKEEYTIKLNGRERKKFPLQTDTELVL</sequence>
<feature type="transmembrane region" description="Helical" evidence="1">
    <location>
        <begin position="28"/>
        <end position="52"/>
    </location>
</feature>
<organism evidence="2 3">
    <name type="scientific">Candidatus Gottesmanbacteria bacterium RIFCSPLOWO2_01_FULL_49_10</name>
    <dbReference type="NCBI Taxonomy" id="1798396"/>
    <lineage>
        <taxon>Bacteria</taxon>
        <taxon>Candidatus Gottesmaniibacteriota</taxon>
    </lineage>
</organism>
<keyword evidence="1" id="KW-0472">Membrane</keyword>
<reference evidence="2 3" key="1">
    <citation type="journal article" date="2016" name="Nat. Commun.">
        <title>Thousands of microbial genomes shed light on interconnected biogeochemical processes in an aquifer system.</title>
        <authorList>
            <person name="Anantharaman K."/>
            <person name="Brown C.T."/>
            <person name="Hug L.A."/>
            <person name="Sharon I."/>
            <person name="Castelle C.J."/>
            <person name="Probst A.J."/>
            <person name="Thomas B.C."/>
            <person name="Singh A."/>
            <person name="Wilkins M.J."/>
            <person name="Karaoz U."/>
            <person name="Brodie E.L."/>
            <person name="Williams K.H."/>
            <person name="Hubbard S.S."/>
            <person name="Banfield J.F."/>
        </authorList>
    </citation>
    <scope>NUCLEOTIDE SEQUENCE [LARGE SCALE GENOMIC DNA]</scope>
</reference>